<evidence type="ECO:0000313" key="1">
    <source>
        <dbReference type="EMBL" id="MDW9256363.1"/>
    </source>
</evidence>
<proteinExistence type="predicted"/>
<gene>
    <name evidence="1" type="ORF">C7S16_1513</name>
</gene>
<evidence type="ECO:0008006" key="3">
    <source>
        <dbReference type="Google" id="ProtNLM"/>
    </source>
</evidence>
<accession>A0AAW9D3A3</accession>
<dbReference type="AlphaFoldDB" id="A0AAW9D3A3"/>
<dbReference type="Proteomes" id="UP001272137">
    <property type="component" value="Unassembled WGS sequence"/>
</dbReference>
<comment type="caution">
    <text evidence="1">The sequence shown here is derived from an EMBL/GenBank/DDBJ whole genome shotgun (WGS) entry which is preliminary data.</text>
</comment>
<organism evidence="1 2">
    <name type="scientific">Burkholderia thailandensis</name>
    <dbReference type="NCBI Taxonomy" id="57975"/>
    <lineage>
        <taxon>Bacteria</taxon>
        <taxon>Pseudomonadati</taxon>
        <taxon>Pseudomonadota</taxon>
        <taxon>Betaproteobacteria</taxon>
        <taxon>Burkholderiales</taxon>
        <taxon>Burkholderiaceae</taxon>
        <taxon>Burkholderia</taxon>
        <taxon>pseudomallei group</taxon>
    </lineage>
</organism>
<reference evidence="1" key="1">
    <citation type="submission" date="2018-08" db="EMBL/GenBank/DDBJ databases">
        <title>Identification of Burkholderia cepacia strains that express a Burkholderia pseudomallei-like capsular polysaccharide.</title>
        <authorList>
            <person name="Burtnick M.N."/>
            <person name="Vongsouvath M."/>
            <person name="Newton P."/>
            <person name="Wuthiekanun V."/>
            <person name="Limmathurotsakul D."/>
            <person name="Brett P.J."/>
            <person name="Chantratita N."/>
            <person name="Dance D.A."/>
        </authorList>
    </citation>
    <scope>NUCLEOTIDE SEQUENCE</scope>
    <source>
        <strain evidence="1">SBXCC001</strain>
    </source>
</reference>
<protein>
    <recommendedName>
        <fullName evidence="3">Transposase</fullName>
    </recommendedName>
</protein>
<name>A0AAW9D3A3_BURTH</name>
<dbReference type="EMBL" id="QXCT01000002">
    <property type="protein sequence ID" value="MDW9256363.1"/>
    <property type="molecule type" value="Genomic_DNA"/>
</dbReference>
<sequence length="38" mass="4663">MPKQYRRRQPQYPPEPFFLYLLQSVIDLFSDFLTEQGN</sequence>
<evidence type="ECO:0000313" key="2">
    <source>
        <dbReference type="Proteomes" id="UP001272137"/>
    </source>
</evidence>